<reference evidence="2 3" key="1">
    <citation type="submission" date="2018-06" db="EMBL/GenBank/DDBJ databases">
        <authorList>
            <consortium name="Pathogen Informatics"/>
            <person name="Doyle S."/>
        </authorList>
    </citation>
    <scope>NUCLEOTIDE SEQUENCE [LARGE SCALE GENOMIC DNA]</scope>
    <source>
        <strain evidence="2 3">NCTC13184</strain>
    </source>
</reference>
<evidence type="ECO:0000259" key="1">
    <source>
        <dbReference type="Pfam" id="PF02470"/>
    </source>
</evidence>
<dbReference type="PANTHER" id="PTHR33371">
    <property type="entry name" value="INTERMEMBRANE PHOSPHOLIPID TRANSPORT SYSTEM BINDING PROTEIN MLAD-RELATED"/>
    <property type="match status" value="1"/>
</dbReference>
<organism evidence="2 3">
    <name type="scientific">Nocardia africana</name>
    <dbReference type="NCBI Taxonomy" id="134964"/>
    <lineage>
        <taxon>Bacteria</taxon>
        <taxon>Bacillati</taxon>
        <taxon>Actinomycetota</taxon>
        <taxon>Actinomycetes</taxon>
        <taxon>Mycobacteriales</taxon>
        <taxon>Nocardiaceae</taxon>
        <taxon>Nocardia</taxon>
    </lineage>
</organism>
<proteinExistence type="predicted"/>
<dbReference type="EMBL" id="UGRU01000001">
    <property type="protein sequence ID" value="SUA45089.1"/>
    <property type="molecule type" value="Genomic_DNA"/>
</dbReference>
<dbReference type="InterPro" id="IPR003399">
    <property type="entry name" value="Mce/MlaD"/>
</dbReference>
<evidence type="ECO:0000313" key="3">
    <source>
        <dbReference type="Proteomes" id="UP000255082"/>
    </source>
</evidence>
<dbReference type="OrthoDB" id="4608030at2"/>
<dbReference type="Proteomes" id="UP000255082">
    <property type="component" value="Unassembled WGS sequence"/>
</dbReference>
<accession>A0A378WV99</accession>
<dbReference type="GO" id="GO:0005576">
    <property type="term" value="C:extracellular region"/>
    <property type="evidence" value="ECO:0007669"/>
    <property type="project" value="TreeGrafter"/>
</dbReference>
<dbReference type="InterPro" id="IPR052336">
    <property type="entry name" value="MlaD_Phospholipid_Transporter"/>
</dbReference>
<protein>
    <submittedName>
        <fullName evidence="2">Virulence factor Mce family protein</fullName>
    </submittedName>
</protein>
<dbReference type="Pfam" id="PF02470">
    <property type="entry name" value="MlaD"/>
    <property type="match status" value="1"/>
</dbReference>
<evidence type="ECO:0000313" key="2">
    <source>
        <dbReference type="EMBL" id="SUA45089.1"/>
    </source>
</evidence>
<feature type="domain" description="Mce/MlaD" evidence="1">
    <location>
        <begin position="43"/>
        <end position="110"/>
    </location>
</feature>
<dbReference type="RefSeq" id="WP_062964278.1">
    <property type="nucleotide sequence ID" value="NZ_JAJFOE010000001.1"/>
</dbReference>
<dbReference type="PANTHER" id="PTHR33371:SF16">
    <property type="entry name" value="MCE-FAMILY PROTEIN MCE3F"/>
    <property type="match status" value="1"/>
</dbReference>
<gene>
    <name evidence="2" type="ORF">NCTC13184_03611</name>
</gene>
<name>A0A378WV99_9NOCA</name>
<dbReference type="AlphaFoldDB" id="A0A378WV99"/>
<sequence>MRVKRKTAILAVAATAGVVIGGGYAVATALDSRTKQVHGFCSEMADAVGLYAGNPVTQMGYSVGRIDGIASKGDHVEVTFSLDAGRKFPADVAVVTRSKSLLADRSLELVGNYVSGPQLTPGTCTSPDRSYTPKSISQIAGSASDFINAIAPSNGKDSIQNALAGLDTALQGNGHDAADLMHHAAAAMSNPDRMMSDLGSSIMNMAPMTEEALRQWSTIRSLLDQMPPVLQAAGSDLLPGAEKVTVGTGYLLKVLLDIQRNYGDLVWPGFHAGMSTIIHLAATRSKDIAGLLETLPPIAAFLRQQGNSDPQGLTVSLARPATDAAPGTPPATSSLLDLVLARKGAR</sequence>